<accession>Q3BQ27</accession>
<evidence type="ECO:0000256" key="1">
    <source>
        <dbReference type="SAM" id="MobiDB-lite"/>
    </source>
</evidence>
<dbReference type="KEGG" id="xcv:XCV3405"/>
<dbReference type="EMBL" id="AM039952">
    <property type="protein sequence ID" value="CAJ25136.1"/>
    <property type="molecule type" value="Genomic_DNA"/>
</dbReference>
<gene>
    <name evidence="2" type="ordered locus">XCV3405</name>
</gene>
<dbReference type="AlphaFoldDB" id="Q3BQ27"/>
<dbReference type="HOGENOM" id="CLU_1383702_0_0_6"/>
<evidence type="ECO:0000313" key="2">
    <source>
        <dbReference type="EMBL" id="CAJ25136.1"/>
    </source>
</evidence>
<name>Q3BQ27_XANE5</name>
<feature type="compositionally biased region" description="Basic residues" evidence="1">
    <location>
        <begin position="176"/>
        <end position="189"/>
    </location>
</feature>
<evidence type="ECO:0000313" key="3">
    <source>
        <dbReference type="Proteomes" id="UP000007069"/>
    </source>
</evidence>
<protein>
    <submittedName>
        <fullName evidence="2">Uncharacterized protein</fullName>
    </submittedName>
</protein>
<feature type="region of interest" description="Disordered" evidence="1">
    <location>
        <begin position="176"/>
        <end position="197"/>
    </location>
</feature>
<sequence length="197" mass="22188">MSVICRRRDSTQGFLLAALDQPSLDGNAEHDFSVPPSSSCWPDRGLAPRRVVDQVDCSTWSTTAVGPVDKPGASPRNARAWRRVEEFLEWRIQFNQLDAAVPALRASSPDRRHFWRAFTAMAAAIESKAAMSEDAQLFGRRAEEICPGTRWKTRTITSEFMVVARAHPSRWLRASRAQRCRHQASKRTSARAPSLRL</sequence>
<organism evidence="3">
    <name type="scientific">Xanthomonas euvesicatoria pv. vesicatoria (strain 85-10)</name>
    <name type="common">Xanthomonas campestris pv. vesicatoria</name>
    <dbReference type="NCBI Taxonomy" id="316273"/>
    <lineage>
        <taxon>Bacteria</taxon>
        <taxon>Pseudomonadati</taxon>
        <taxon>Pseudomonadota</taxon>
        <taxon>Gammaproteobacteria</taxon>
        <taxon>Lysobacterales</taxon>
        <taxon>Lysobacteraceae</taxon>
        <taxon>Xanthomonas</taxon>
    </lineage>
</organism>
<proteinExistence type="predicted"/>
<reference evidence="2 3" key="1">
    <citation type="journal article" date="2005" name="J. Bacteriol.">
        <title>Insights into genome plasticity and pathogenicity of the plant pathogenic Bacterium Xanthomonas campestris pv. vesicatoria revealed by the complete genome sequence.</title>
        <authorList>
            <person name="Thieme F."/>
            <person name="Koebnik R."/>
            <person name="Bekel T."/>
            <person name="Berger C."/>
            <person name="Boch J."/>
            <person name="Buettner D."/>
            <person name="Caldana C."/>
            <person name="Gaigalat L."/>
            <person name="Goesmann A."/>
            <person name="Kay S."/>
            <person name="Kirchner O."/>
            <person name="Lanz C."/>
            <person name="Linke B."/>
            <person name="McHardy A.C."/>
            <person name="Meyer F."/>
            <person name="Mittenhuber G."/>
            <person name="Nies D.H."/>
            <person name="Niesbach-Kloesgen U."/>
            <person name="Patschkowski T."/>
            <person name="Rueckert C."/>
            <person name="Rupp O."/>
            <person name="Schneicker S."/>
            <person name="Schuster S.C."/>
            <person name="Vorhoelter F.J."/>
            <person name="Weber E."/>
            <person name="Puehler A."/>
            <person name="Bonas U."/>
            <person name="Bartels D."/>
            <person name="Kaiser O."/>
        </authorList>
    </citation>
    <scope>NUCLEOTIDE SEQUENCE [LARGE SCALE GENOMIC DNA]</scope>
    <source>
        <strain evidence="2 3">85-10</strain>
    </source>
</reference>
<dbReference type="Proteomes" id="UP000007069">
    <property type="component" value="Chromosome"/>
</dbReference>